<dbReference type="PANTHER" id="PTHR46276:SF1">
    <property type="entry name" value="E3 UBIQUITIN-PROTEIN LIGASE UBR5"/>
    <property type="match status" value="1"/>
</dbReference>
<dbReference type="GO" id="GO:0090263">
    <property type="term" value="P:positive regulation of canonical Wnt signaling pathway"/>
    <property type="evidence" value="ECO:0007669"/>
    <property type="project" value="TreeGrafter"/>
</dbReference>
<sequence>MSGATHLPDTQEVLLDHLLVKLRHLSPGQEDSLVELLGEGLTNEELLQLLQSDRELGSAVQTLLSYQQTGSLTLGEAVFARVSRLDSELCAQLSGMLLEMPPLRLARLLQDEGRLREAVAAARAEYLRYTGASQVAAAAGTTAPATREELAERLFAALHEQHPQLAGRLTGMLLELPEPELTELLDDRELLTLRTEQALRALGR</sequence>
<dbReference type="Gene3D" id="1.10.1900.10">
    <property type="entry name" value="c-terminal domain of poly(a) binding protein"/>
    <property type="match status" value="2"/>
</dbReference>
<reference evidence="2 3" key="1">
    <citation type="submission" date="2019-07" db="EMBL/GenBank/DDBJ databases">
        <title>Draft genome assembly of a fouling barnacle, Amphibalanus amphitrite (Darwin, 1854): The first reference genome for Thecostraca.</title>
        <authorList>
            <person name="Kim W."/>
        </authorList>
    </citation>
    <scope>NUCLEOTIDE SEQUENCE [LARGE SCALE GENOMIC DNA]</scope>
    <source>
        <strain evidence="2">SNU_AA5</strain>
        <tissue evidence="2">Soma without cirri and trophi</tissue>
    </source>
</reference>
<organism evidence="2 3">
    <name type="scientific">Amphibalanus amphitrite</name>
    <name type="common">Striped barnacle</name>
    <name type="synonym">Balanus amphitrite</name>
    <dbReference type="NCBI Taxonomy" id="1232801"/>
    <lineage>
        <taxon>Eukaryota</taxon>
        <taxon>Metazoa</taxon>
        <taxon>Ecdysozoa</taxon>
        <taxon>Arthropoda</taxon>
        <taxon>Crustacea</taxon>
        <taxon>Multicrustacea</taxon>
        <taxon>Cirripedia</taxon>
        <taxon>Thoracica</taxon>
        <taxon>Thoracicalcarea</taxon>
        <taxon>Balanomorpha</taxon>
        <taxon>Balanoidea</taxon>
        <taxon>Balanidae</taxon>
        <taxon>Amphibalaninae</taxon>
        <taxon>Amphibalanus</taxon>
    </lineage>
</organism>
<dbReference type="AlphaFoldDB" id="A0A6A4WBU2"/>
<evidence type="ECO:0000313" key="3">
    <source>
        <dbReference type="Proteomes" id="UP000440578"/>
    </source>
</evidence>
<keyword evidence="3" id="KW-1185">Reference proteome</keyword>
<accession>A0A6A4WBU2</accession>
<dbReference type="GO" id="GO:0000209">
    <property type="term" value="P:protein polyubiquitination"/>
    <property type="evidence" value="ECO:0007669"/>
    <property type="project" value="TreeGrafter"/>
</dbReference>
<name>A0A6A4WBU2_AMPAM</name>
<evidence type="ECO:0000259" key="1">
    <source>
        <dbReference type="PROSITE" id="PS51309"/>
    </source>
</evidence>
<protein>
    <submittedName>
        <fullName evidence="2">Polyadenylate-binding protein, cytoplasmic and nuclear</fullName>
    </submittedName>
</protein>
<dbReference type="GO" id="GO:0005634">
    <property type="term" value="C:nucleus"/>
    <property type="evidence" value="ECO:0007669"/>
    <property type="project" value="TreeGrafter"/>
</dbReference>
<dbReference type="EMBL" id="VIIS01000812">
    <property type="protein sequence ID" value="KAF0304786.1"/>
    <property type="molecule type" value="Genomic_DNA"/>
</dbReference>
<comment type="caution">
    <text evidence="2">The sequence shown here is derived from an EMBL/GenBank/DDBJ whole genome shotgun (WGS) entry which is preliminary data.</text>
</comment>
<dbReference type="GO" id="GO:0003723">
    <property type="term" value="F:RNA binding"/>
    <property type="evidence" value="ECO:0007669"/>
    <property type="project" value="InterPro"/>
</dbReference>
<dbReference type="GO" id="GO:0034450">
    <property type="term" value="F:ubiquitin-ubiquitin ligase activity"/>
    <property type="evidence" value="ECO:0007669"/>
    <property type="project" value="TreeGrafter"/>
</dbReference>
<dbReference type="PROSITE" id="PS51309">
    <property type="entry name" value="PABC"/>
    <property type="match status" value="1"/>
</dbReference>
<dbReference type="Proteomes" id="UP000440578">
    <property type="component" value="Unassembled WGS sequence"/>
</dbReference>
<dbReference type="Pfam" id="PF00658">
    <property type="entry name" value="MLLE"/>
    <property type="match status" value="2"/>
</dbReference>
<dbReference type="InterPro" id="IPR036053">
    <property type="entry name" value="PABP-dom"/>
</dbReference>
<gene>
    <name evidence="2" type="primary">pab1_1</name>
    <name evidence="2" type="ORF">FJT64_023486</name>
</gene>
<feature type="domain" description="PABC" evidence="1">
    <location>
        <begin position="130"/>
        <end position="204"/>
    </location>
</feature>
<dbReference type="GO" id="GO:0005737">
    <property type="term" value="C:cytoplasm"/>
    <property type="evidence" value="ECO:0007669"/>
    <property type="project" value="TreeGrafter"/>
</dbReference>
<evidence type="ECO:0000313" key="2">
    <source>
        <dbReference type="EMBL" id="KAF0304786.1"/>
    </source>
</evidence>
<dbReference type="OrthoDB" id="6344387at2759"/>
<proteinExistence type="predicted"/>
<dbReference type="InterPro" id="IPR002004">
    <property type="entry name" value="PABP_HYD_C"/>
</dbReference>
<dbReference type="SMART" id="SM00517">
    <property type="entry name" value="PolyA"/>
    <property type="match status" value="2"/>
</dbReference>
<dbReference type="PANTHER" id="PTHR46276">
    <property type="entry name" value="E3 UBIQUITIN-PROTEIN LIGASE UBR5"/>
    <property type="match status" value="1"/>
</dbReference>
<dbReference type="SUPFAM" id="SSF63570">
    <property type="entry name" value="PABC (PABP) domain"/>
    <property type="match status" value="2"/>
</dbReference>